<protein>
    <recommendedName>
        <fullName evidence="4">Cytochrome c oxidase assembly factor 5</fullName>
    </recommendedName>
</protein>
<feature type="compositionally biased region" description="Basic and acidic residues" evidence="1">
    <location>
        <begin position="67"/>
        <end position="76"/>
    </location>
</feature>
<evidence type="ECO:0000313" key="2">
    <source>
        <dbReference type="EMBL" id="KAF0026614.1"/>
    </source>
</evidence>
<evidence type="ECO:0000256" key="1">
    <source>
        <dbReference type="SAM" id="MobiDB-lite"/>
    </source>
</evidence>
<feature type="region of interest" description="Disordered" evidence="1">
    <location>
        <begin position="56"/>
        <end position="76"/>
    </location>
</feature>
<evidence type="ECO:0000313" key="3">
    <source>
        <dbReference type="Proteomes" id="UP000438429"/>
    </source>
</evidence>
<name>A0A6A4S7N0_SCOMX</name>
<sequence length="76" mass="9037">MPKYYEDKEPDYRACAGIREDFKECLLRHDCVVKFVDRHFVTDQRPQIRTCTPVVHPHSWTQGQDSEEGKDIEKPM</sequence>
<accession>A0A6A4S7N0</accession>
<proteinExistence type="predicted"/>
<dbReference type="EMBL" id="VEVO01000019">
    <property type="protein sequence ID" value="KAF0026614.1"/>
    <property type="molecule type" value="Genomic_DNA"/>
</dbReference>
<comment type="caution">
    <text evidence="2">The sequence shown here is derived from an EMBL/GenBank/DDBJ whole genome shotgun (WGS) entry which is preliminary data.</text>
</comment>
<gene>
    <name evidence="2" type="ORF">F2P81_021351</name>
</gene>
<dbReference type="Proteomes" id="UP000438429">
    <property type="component" value="Unassembled WGS sequence"/>
</dbReference>
<dbReference type="AlphaFoldDB" id="A0A6A4S7N0"/>
<reference evidence="2 3" key="1">
    <citation type="submission" date="2019-06" db="EMBL/GenBank/DDBJ databases">
        <title>Draft genomes of female and male turbot (Scophthalmus maximus).</title>
        <authorList>
            <person name="Xu H."/>
            <person name="Xu X.-W."/>
            <person name="Shao C."/>
            <person name="Chen S."/>
        </authorList>
    </citation>
    <scope>NUCLEOTIDE SEQUENCE [LARGE SCALE GENOMIC DNA]</scope>
    <source>
        <strain evidence="2">Ysfricsl-2016a</strain>
        <tissue evidence="2">Blood</tissue>
    </source>
</reference>
<evidence type="ECO:0008006" key="4">
    <source>
        <dbReference type="Google" id="ProtNLM"/>
    </source>
</evidence>
<organism evidence="2 3">
    <name type="scientific">Scophthalmus maximus</name>
    <name type="common">Turbot</name>
    <name type="synonym">Psetta maxima</name>
    <dbReference type="NCBI Taxonomy" id="52904"/>
    <lineage>
        <taxon>Eukaryota</taxon>
        <taxon>Metazoa</taxon>
        <taxon>Chordata</taxon>
        <taxon>Craniata</taxon>
        <taxon>Vertebrata</taxon>
        <taxon>Euteleostomi</taxon>
        <taxon>Actinopterygii</taxon>
        <taxon>Neopterygii</taxon>
        <taxon>Teleostei</taxon>
        <taxon>Neoteleostei</taxon>
        <taxon>Acanthomorphata</taxon>
        <taxon>Carangaria</taxon>
        <taxon>Pleuronectiformes</taxon>
        <taxon>Pleuronectoidei</taxon>
        <taxon>Scophthalmidae</taxon>
        <taxon>Scophthalmus</taxon>
    </lineage>
</organism>